<proteinExistence type="predicted"/>
<accession>A0A540N710</accession>
<reference evidence="2 3" key="1">
    <citation type="journal article" date="2019" name="G3 (Bethesda)">
        <title>Sequencing of a Wild Apple (Malus baccata) Genome Unravels the Differences Between Cultivated and Wild Apple Species Regarding Disease Resistance and Cold Tolerance.</title>
        <authorList>
            <person name="Chen X."/>
        </authorList>
    </citation>
    <scope>NUCLEOTIDE SEQUENCE [LARGE SCALE GENOMIC DNA]</scope>
    <source>
        <strain evidence="3">cv. Shandingzi</strain>
        <tissue evidence="2">Leaves</tissue>
    </source>
</reference>
<name>A0A540N710_MALBA</name>
<dbReference type="EMBL" id="VIEB01000096">
    <property type="protein sequence ID" value="TQE06844.1"/>
    <property type="molecule type" value="Genomic_DNA"/>
</dbReference>
<keyword evidence="3" id="KW-1185">Reference proteome</keyword>
<dbReference type="Proteomes" id="UP000315295">
    <property type="component" value="Unassembled WGS sequence"/>
</dbReference>
<comment type="caution">
    <text evidence="2">The sequence shown here is derived from an EMBL/GenBank/DDBJ whole genome shotgun (WGS) entry which is preliminary data.</text>
</comment>
<evidence type="ECO:0000313" key="2">
    <source>
        <dbReference type="EMBL" id="TQE06844.1"/>
    </source>
</evidence>
<feature type="region of interest" description="Disordered" evidence="1">
    <location>
        <begin position="45"/>
        <end position="65"/>
    </location>
</feature>
<organism evidence="2 3">
    <name type="scientific">Malus baccata</name>
    <name type="common">Siberian crab apple</name>
    <name type="synonym">Pyrus baccata</name>
    <dbReference type="NCBI Taxonomy" id="106549"/>
    <lineage>
        <taxon>Eukaryota</taxon>
        <taxon>Viridiplantae</taxon>
        <taxon>Streptophyta</taxon>
        <taxon>Embryophyta</taxon>
        <taxon>Tracheophyta</taxon>
        <taxon>Spermatophyta</taxon>
        <taxon>Magnoliopsida</taxon>
        <taxon>eudicotyledons</taxon>
        <taxon>Gunneridae</taxon>
        <taxon>Pentapetalae</taxon>
        <taxon>rosids</taxon>
        <taxon>fabids</taxon>
        <taxon>Rosales</taxon>
        <taxon>Rosaceae</taxon>
        <taxon>Amygdaloideae</taxon>
        <taxon>Maleae</taxon>
        <taxon>Malus</taxon>
    </lineage>
</organism>
<sequence>MSLVASITLALSKIALRQNTHSLKDNLIEIARLKLEDKQAEAEVSEEKRTNCIPPVFRDEQSEGG</sequence>
<protein>
    <submittedName>
        <fullName evidence="2">Uncharacterized protein</fullName>
    </submittedName>
</protein>
<evidence type="ECO:0000313" key="3">
    <source>
        <dbReference type="Proteomes" id="UP000315295"/>
    </source>
</evidence>
<evidence type="ECO:0000256" key="1">
    <source>
        <dbReference type="SAM" id="MobiDB-lite"/>
    </source>
</evidence>
<dbReference type="AlphaFoldDB" id="A0A540N710"/>
<gene>
    <name evidence="2" type="ORF">C1H46_007561</name>
</gene>